<evidence type="ECO:0008006" key="4">
    <source>
        <dbReference type="Google" id="ProtNLM"/>
    </source>
</evidence>
<evidence type="ECO:0000313" key="3">
    <source>
        <dbReference type="Proteomes" id="UP000566663"/>
    </source>
</evidence>
<keyword evidence="1" id="KW-0732">Signal</keyword>
<dbReference type="RefSeq" id="WP_183255533.1">
    <property type="nucleotide sequence ID" value="NZ_BAAAFF010000001.1"/>
</dbReference>
<evidence type="ECO:0000313" key="2">
    <source>
        <dbReference type="EMBL" id="MBB5292808.1"/>
    </source>
</evidence>
<sequence>MKRSLAATAIVAAMVLAGCGDQEPASDAPAAREVATDVAAPAAGPASGSEVTPPGIAASAVPAAAGAPSFAVIYPGAELKGPATLAQGPSGPGGIVEFTTEADPETVIAFYRKRAEAAGLKQITSMNRGDAQAYSAGDGANGRGQLMQVIATRIEGGPTDVQLDWTTGR</sequence>
<organism evidence="2 3">
    <name type="scientific">Brevundimonas basaltis</name>
    <dbReference type="NCBI Taxonomy" id="472166"/>
    <lineage>
        <taxon>Bacteria</taxon>
        <taxon>Pseudomonadati</taxon>
        <taxon>Pseudomonadota</taxon>
        <taxon>Alphaproteobacteria</taxon>
        <taxon>Caulobacterales</taxon>
        <taxon>Caulobacteraceae</taxon>
        <taxon>Brevundimonas</taxon>
    </lineage>
</organism>
<reference evidence="2 3" key="1">
    <citation type="submission" date="2020-08" db="EMBL/GenBank/DDBJ databases">
        <title>Genomic Encyclopedia of Type Strains, Phase IV (KMG-IV): sequencing the most valuable type-strain genomes for metagenomic binning, comparative biology and taxonomic classification.</title>
        <authorList>
            <person name="Goeker M."/>
        </authorList>
    </citation>
    <scope>NUCLEOTIDE SEQUENCE [LARGE SCALE GENOMIC DNA]</scope>
    <source>
        <strain evidence="2 3">DSM 25335</strain>
    </source>
</reference>
<protein>
    <recommendedName>
        <fullName evidence="4">Lipoprotein</fullName>
    </recommendedName>
</protein>
<dbReference type="AlphaFoldDB" id="A0A7W8I155"/>
<gene>
    <name evidence="2" type="ORF">HNQ67_002332</name>
</gene>
<evidence type="ECO:0000256" key="1">
    <source>
        <dbReference type="SAM" id="SignalP"/>
    </source>
</evidence>
<accession>A0A7W8I155</accession>
<feature type="chain" id="PRO_5031294988" description="Lipoprotein" evidence="1">
    <location>
        <begin position="18"/>
        <end position="169"/>
    </location>
</feature>
<dbReference type="EMBL" id="JACHFZ010000004">
    <property type="protein sequence ID" value="MBB5292808.1"/>
    <property type="molecule type" value="Genomic_DNA"/>
</dbReference>
<comment type="caution">
    <text evidence="2">The sequence shown here is derived from an EMBL/GenBank/DDBJ whole genome shotgun (WGS) entry which is preliminary data.</text>
</comment>
<proteinExistence type="predicted"/>
<name>A0A7W8I155_9CAUL</name>
<dbReference type="Proteomes" id="UP000566663">
    <property type="component" value="Unassembled WGS sequence"/>
</dbReference>
<feature type="signal peptide" evidence="1">
    <location>
        <begin position="1"/>
        <end position="17"/>
    </location>
</feature>
<dbReference type="PROSITE" id="PS51257">
    <property type="entry name" value="PROKAR_LIPOPROTEIN"/>
    <property type="match status" value="1"/>
</dbReference>
<keyword evidence="3" id="KW-1185">Reference proteome</keyword>